<dbReference type="RefSeq" id="WP_251742202.1">
    <property type="nucleotide sequence ID" value="NZ_JBHUOJ010000010.1"/>
</dbReference>
<dbReference type="PANTHER" id="PTHR22901">
    <property type="entry name" value="SIALATE O-ACETYLESTERASE"/>
    <property type="match status" value="1"/>
</dbReference>
<dbReference type="Proteomes" id="UP001597438">
    <property type="component" value="Unassembled WGS sequence"/>
</dbReference>
<feature type="domain" description="Sialate O-acetylesterase" evidence="2">
    <location>
        <begin position="266"/>
        <end position="382"/>
    </location>
</feature>
<name>A0ABW5X500_9FLAO</name>
<accession>A0ABW5X500</accession>
<evidence type="ECO:0000313" key="3">
    <source>
        <dbReference type="EMBL" id="MFD2832779.1"/>
    </source>
</evidence>
<dbReference type="Gene3D" id="3.40.50.1110">
    <property type="entry name" value="SGNH hydrolase"/>
    <property type="match status" value="1"/>
</dbReference>
<gene>
    <name evidence="3" type="ORF">ACFSYS_05715</name>
</gene>
<keyword evidence="1" id="KW-0378">Hydrolase</keyword>
<comment type="caution">
    <text evidence="3">The sequence shown here is derived from an EMBL/GenBank/DDBJ whole genome shotgun (WGS) entry which is preliminary data.</text>
</comment>
<dbReference type="InterPro" id="IPR036514">
    <property type="entry name" value="SGNH_hydro_sf"/>
</dbReference>
<dbReference type="EMBL" id="JBHUOJ010000010">
    <property type="protein sequence ID" value="MFD2832779.1"/>
    <property type="molecule type" value="Genomic_DNA"/>
</dbReference>
<proteinExistence type="predicted"/>
<reference evidence="4" key="1">
    <citation type="journal article" date="2019" name="Int. J. Syst. Evol. Microbiol.">
        <title>The Global Catalogue of Microorganisms (GCM) 10K type strain sequencing project: providing services to taxonomists for standard genome sequencing and annotation.</title>
        <authorList>
            <consortium name="The Broad Institute Genomics Platform"/>
            <consortium name="The Broad Institute Genome Sequencing Center for Infectious Disease"/>
            <person name="Wu L."/>
            <person name="Ma J."/>
        </authorList>
    </citation>
    <scope>NUCLEOTIDE SEQUENCE [LARGE SCALE GENOMIC DNA]</scope>
    <source>
        <strain evidence="4">KCTC 52925</strain>
    </source>
</reference>
<protein>
    <submittedName>
        <fullName evidence="3">Sialate O-acetylesterase</fullName>
    </submittedName>
</protein>
<organism evidence="3 4">
    <name type="scientific">Christiangramia antarctica</name>
    <dbReference type="NCBI Taxonomy" id="2058158"/>
    <lineage>
        <taxon>Bacteria</taxon>
        <taxon>Pseudomonadati</taxon>
        <taxon>Bacteroidota</taxon>
        <taxon>Flavobacteriia</taxon>
        <taxon>Flavobacteriales</taxon>
        <taxon>Flavobacteriaceae</taxon>
        <taxon>Christiangramia</taxon>
    </lineage>
</organism>
<evidence type="ECO:0000259" key="2">
    <source>
        <dbReference type="Pfam" id="PF03629"/>
    </source>
</evidence>
<keyword evidence="4" id="KW-1185">Reference proteome</keyword>
<evidence type="ECO:0000256" key="1">
    <source>
        <dbReference type="ARBA" id="ARBA00022801"/>
    </source>
</evidence>
<dbReference type="InterPro" id="IPR005181">
    <property type="entry name" value="SASA"/>
</dbReference>
<dbReference type="SUPFAM" id="SSF52266">
    <property type="entry name" value="SGNH hydrolase"/>
    <property type="match status" value="1"/>
</dbReference>
<evidence type="ECO:0000313" key="4">
    <source>
        <dbReference type="Proteomes" id="UP001597438"/>
    </source>
</evidence>
<dbReference type="PANTHER" id="PTHR22901:SF0">
    <property type="entry name" value="SIALATE O-ACETYLESTERASE"/>
    <property type="match status" value="1"/>
</dbReference>
<sequence length="507" mass="58168">MSFLKKIVFGCCGIFFLSNPCKAEIKLPPLVGNHMVLQQNSEVNLWGWASPDEKIKIELGWEDEIINIVADANGNWKVQINTPTADNKSYQIKLTGEIAITLSDVKLGEVWICSGQSNMYFTLGKQGDSWKTGVMNYKEDVKAANYPNIRLFTVEVNASQTPEKDVEGSWQLCTPQNAYYFSAVAYYFGRSLYQDLKVPIGLISSSWGGTKAESWTSKDILQKNQNFLPILKRHAEKEKNYYDKLEQYYTSILSKSDFQKAVEKPSRWEENKDPYVLYNAMIHPLINYTIKGAIWYQGESNADRAYQYRTLFPAMIENWRDVWNQEDFPFYFVQIAPHRSQNPEIREAQLIAFKGMTNTGMVVTTDIGNPTDIHPRNKKTVGERLSYWALAKTYNKKDINFSGPIYDHFEKKGKKIQIFFNYAENGLKAEEKELSEFEIAGTDQKFYSAKAEIKKNTIIVSSEKVKDPVAVRFAWKASPNPNLYNSAGLPASPFRTDNWPGETYNKF</sequence>
<dbReference type="Pfam" id="PF03629">
    <property type="entry name" value="SASA"/>
    <property type="match status" value="1"/>
</dbReference>
<dbReference type="InterPro" id="IPR039329">
    <property type="entry name" value="SIAE"/>
</dbReference>